<dbReference type="RefSeq" id="WP_091822385.1">
    <property type="nucleotide sequence ID" value="NZ_FNRJ01000001.1"/>
</dbReference>
<keyword evidence="3" id="KW-1003">Cell membrane</keyword>
<evidence type="ECO:0000313" key="11">
    <source>
        <dbReference type="EMBL" id="SEA09471.1"/>
    </source>
</evidence>
<keyword evidence="5 9" id="KW-1133">Transmembrane helix</keyword>
<evidence type="ECO:0000256" key="7">
    <source>
        <dbReference type="PROSITE-ProRule" id="PRU00473"/>
    </source>
</evidence>
<evidence type="ECO:0000256" key="4">
    <source>
        <dbReference type="ARBA" id="ARBA00022692"/>
    </source>
</evidence>
<dbReference type="Pfam" id="PF00691">
    <property type="entry name" value="OmpA"/>
    <property type="match status" value="1"/>
</dbReference>
<dbReference type="AlphaFoldDB" id="A0A1H3YEE8"/>
<accession>A0A1H3YEE8</accession>
<evidence type="ECO:0000313" key="12">
    <source>
        <dbReference type="Proteomes" id="UP000242469"/>
    </source>
</evidence>
<evidence type="ECO:0000256" key="8">
    <source>
        <dbReference type="SAM" id="MobiDB-lite"/>
    </source>
</evidence>
<dbReference type="InterPro" id="IPR036737">
    <property type="entry name" value="OmpA-like_sf"/>
</dbReference>
<dbReference type="PROSITE" id="PS51123">
    <property type="entry name" value="OMPA_2"/>
    <property type="match status" value="1"/>
</dbReference>
<protein>
    <submittedName>
        <fullName evidence="11">Chemotaxis protein MotB</fullName>
    </submittedName>
</protein>
<evidence type="ECO:0000259" key="10">
    <source>
        <dbReference type="PROSITE" id="PS51123"/>
    </source>
</evidence>
<keyword evidence="6 7" id="KW-0472">Membrane</keyword>
<evidence type="ECO:0000256" key="6">
    <source>
        <dbReference type="ARBA" id="ARBA00023136"/>
    </source>
</evidence>
<evidence type="ECO:0000256" key="2">
    <source>
        <dbReference type="ARBA" id="ARBA00008914"/>
    </source>
</evidence>
<dbReference type="Pfam" id="PF13677">
    <property type="entry name" value="MotB_plug"/>
    <property type="match status" value="1"/>
</dbReference>
<dbReference type="PANTHER" id="PTHR30329">
    <property type="entry name" value="STATOR ELEMENT OF FLAGELLAR MOTOR COMPLEX"/>
    <property type="match status" value="1"/>
</dbReference>
<organism evidence="11 12">
    <name type="scientific">Marinobacterium iners DSM 11526</name>
    <dbReference type="NCBI Taxonomy" id="1122198"/>
    <lineage>
        <taxon>Bacteria</taxon>
        <taxon>Pseudomonadati</taxon>
        <taxon>Pseudomonadota</taxon>
        <taxon>Gammaproteobacteria</taxon>
        <taxon>Oceanospirillales</taxon>
        <taxon>Oceanospirillaceae</taxon>
        <taxon>Marinobacterium</taxon>
    </lineage>
</organism>
<feature type="domain" description="OmpA-like" evidence="10">
    <location>
        <begin position="125"/>
        <end position="245"/>
    </location>
</feature>
<evidence type="ECO:0000256" key="5">
    <source>
        <dbReference type="ARBA" id="ARBA00022989"/>
    </source>
</evidence>
<feature type="region of interest" description="Disordered" evidence="8">
    <location>
        <begin position="270"/>
        <end position="304"/>
    </location>
</feature>
<dbReference type="PANTHER" id="PTHR30329:SF20">
    <property type="entry name" value="EXPORTED PROTEIN"/>
    <property type="match status" value="1"/>
</dbReference>
<feature type="transmembrane region" description="Helical" evidence="9">
    <location>
        <begin position="20"/>
        <end position="37"/>
    </location>
</feature>
<evidence type="ECO:0000256" key="9">
    <source>
        <dbReference type="SAM" id="Phobius"/>
    </source>
</evidence>
<reference evidence="12" key="1">
    <citation type="submission" date="2016-10" db="EMBL/GenBank/DDBJ databases">
        <authorList>
            <person name="Varghese N."/>
            <person name="Submissions S."/>
        </authorList>
    </citation>
    <scope>NUCLEOTIDE SEQUENCE [LARGE SCALE GENOMIC DNA]</scope>
    <source>
        <strain evidence="12">DSM 11526</strain>
    </source>
</reference>
<dbReference type="SUPFAM" id="SSF103088">
    <property type="entry name" value="OmpA-like"/>
    <property type="match status" value="1"/>
</dbReference>
<comment type="subcellular location">
    <subcellularLocation>
        <location evidence="1">Cell membrane</location>
        <topology evidence="1">Single-pass membrane protein</topology>
    </subcellularLocation>
</comment>
<dbReference type="Proteomes" id="UP000242469">
    <property type="component" value="Unassembled WGS sequence"/>
</dbReference>
<dbReference type="OrthoDB" id="9815217at2"/>
<dbReference type="InterPro" id="IPR025713">
    <property type="entry name" value="MotB-like_N_dom"/>
</dbReference>
<keyword evidence="12" id="KW-1185">Reference proteome</keyword>
<proteinExistence type="inferred from homology"/>
<dbReference type="STRING" id="1122198.SAMN02745729_101444"/>
<dbReference type="CDD" id="cd07185">
    <property type="entry name" value="OmpA_C-like"/>
    <property type="match status" value="1"/>
</dbReference>
<dbReference type="Gene3D" id="3.30.1330.60">
    <property type="entry name" value="OmpA-like domain"/>
    <property type="match status" value="1"/>
</dbReference>
<name>A0A1H3YEE8_9GAMM</name>
<dbReference type="InterPro" id="IPR006665">
    <property type="entry name" value="OmpA-like"/>
</dbReference>
<dbReference type="GO" id="GO:0005886">
    <property type="term" value="C:plasma membrane"/>
    <property type="evidence" value="ECO:0007669"/>
    <property type="project" value="UniProtKB-SubCell"/>
</dbReference>
<sequence length="304" mass="34034">MPRRRRPEADLRTDRWMISWADFVTLLFAFFVVMYGLSSVHEEKYRQLAQSLSEVFRAEGGSQVVSPDGGEGLLPGRGQQMQVPPVTVQAPDAEQTQALEQLQRQAEEQFRDWIEDGSVQVTGNALWIAIELNASLLFESGDALPVIEAEPLLQQVAALAAGRDNPVHVEGFTDNRPISTDRFPSNWELSAARAAAVVRMLQLQGVNPERMAAVGYGEYQPAYSNRTEEGRQHNRRLVIVIARDERVRRLVQAFGSQRVSEDAVRALLTADENEVTGEPPALEQVDTESGILFRQARPEQQQEQ</sequence>
<comment type="similarity">
    <text evidence="2">Belongs to the MotB family.</text>
</comment>
<dbReference type="InterPro" id="IPR050330">
    <property type="entry name" value="Bact_OuterMem_StrucFunc"/>
</dbReference>
<evidence type="ECO:0000256" key="3">
    <source>
        <dbReference type="ARBA" id="ARBA00022475"/>
    </source>
</evidence>
<gene>
    <name evidence="11" type="ORF">SAMN02745729_101444</name>
</gene>
<keyword evidence="4 9" id="KW-0812">Transmembrane</keyword>
<evidence type="ECO:0000256" key="1">
    <source>
        <dbReference type="ARBA" id="ARBA00004162"/>
    </source>
</evidence>
<dbReference type="EMBL" id="FNRJ01000001">
    <property type="protein sequence ID" value="SEA09471.1"/>
    <property type="molecule type" value="Genomic_DNA"/>
</dbReference>